<feature type="region of interest" description="Disordered" evidence="1">
    <location>
        <begin position="428"/>
        <end position="462"/>
    </location>
</feature>
<gene>
    <name evidence="2" type="ORF">BGW36DRAFT_454592</name>
</gene>
<name>A0AAD4KLW4_9EURO</name>
<dbReference type="AlphaFoldDB" id="A0AAD4KLW4"/>
<proteinExistence type="predicted"/>
<evidence type="ECO:0000256" key="1">
    <source>
        <dbReference type="SAM" id="MobiDB-lite"/>
    </source>
</evidence>
<feature type="compositionally biased region" description="Basic and acidic residues" evidence="1">
    <location>
        <begin position="1"/>
        <end position="10"/>
    </location>
</feature>
<organism evidence="2 3">
    <name type="scientific">Talaromyces proteolyticus</name>
    <dbReference type="NCBI Taxonomy" id="1131652"/>
    <lineage>
        <taxon>Eukaryota</taxon>
        <taxon>Fungi</taxon>
        <taxon>Dikarya</taxon>
        <taxon>Ascomycota</taxon>
        <taxon>Pezizomycotina</taxon>
        <taxon>Eurotiomycetes</taxon>
        <taxon>Eurotiomycetidae</taxon>
        <taxon>Eurotiales</taxon>
        <taxon>Trichocomaceae</taxon>
        <taxon>Talaromyces</taxon>
        <taxon>Talaromyces sect. Bacilispori</taxon>
    </lineage>
</organism>
<comment type="caution">
    <text evidence="2">The sequence shown here is derived from an EMBL/GenBank/DDBJ whole genome shotgun (WGS) entry which is preliminary data.</text>
</comment>
<dbReference type="GeneID" id="70252189"/>
<feature type="compositionally biased region" description="Basic residues" evidence="1">
    <location>
        <begin position="55"/>
        <end position="68"/>
    </location>
</feature>
<evidence type="ECO:0000313" key="3">
    <source>
        <dbReference type="Proteomes" id="UP001201262"/>
    </source>
</evidence>
<dbReference type="EMBL" id="JAJTJA010000009">
    <property type="protein sequence ID" value="KAH8694056.1"/>
    <property type="molecule type" value="Genomic_DNA"/>
</dbReference>
<protein>
    <submittedName>
        <fullName evidence="2">Uncharacterized protein</fullName>
    </submittedName>
</protein>
<feature type="compositionally biased region" description="Acidic residues" evidence="1">
    <location>
        <begin position="496"/>
        <end position="507"/>
    </location>
</feature>
<feature type="compositionally biased region" description="Basic and acidic residues" evidence="1">
    <location>
        <begin position="448"/>
        <end position="457"/>
    </location>
</feature>
<keyword evidence="3" id="KW-1185">Reference proteome</keyword>
<accession>A0AAD4KLW4</accession>
<evidence type="ECO:0000313" key="2">
    <source>
        <dbReference type="EMBL" id="KAH8694056.1"/>
    </source>
</evidence>
<sequence length="515" mass="58617">MQRTAKEITPRTKGNAVNSSQGSLKRSRDSTAESPCGDSGYSNPDGSGNDEYSPKKPRQTNTRSRKTQTKQAVKKTDSKDAIWKELQKTQKKLDEVVVESIQNARKGGRGLWDDTRINTAMENIVKETRTWVDRWVMKKNVPDLINPDEKNIMSYNDQETRNLYKATFFNSDLPKIKTLSKGGELLLEAILLNFICQQFLGRQFAFLDTVVKEQGMKKNPLYADYYERAFYDLALSIKKVDPFQSQKLVAGILMSASSVTFPKLDEEGTNNEQKEQLKNDKFLQNFETALKDLAKYFLEHPSKPLLELIADSKREKRKGELVRIFRHARELGFFMWSQPATVKIEWYGSSAFDPAIMELHNLASRGRDKADEEESLRGDRILININPTVTGISIDPEDQKREVQKTWLKARVWTNRSITLTDLRKLEKAGSNQNTDPAKVDVSGSKDMSTEEKKESVSELEATSLRKVEVVMPSLEEISGMTRPEAQELPQKEGGSEEDLDEDVEEETAVKPEQV</sequence>
<dbReference type="Proteomes" id="UP001201262">
    <property type="component" value="Unassembled WGS sequence"/>
</dbReference>
<feature type="compositionally biased region" description="Polar residues" evidence="1">
    <location>
        <begin position="15"/>
        <end position="24"/>
    </location>
</feature>
<reference evidence="2" key="1">
    <citation type="submission" date="2021-12" db="EMBL/GenBank/DDBJ databases">
        <title>Convergent genome expansion in fungi linked to evolution of root-endophyte symbiosis.</title>
        <authorList>
            <consortium name="DOE Joint Genome Institute"/>
            <person name="Ke Y.-H."/>
            <person name="Bonito G."/>
            <person name="Liao H.-L."/>
            <person name="Looney B."/>
            <person name="Rojas-Flechas A."/>
            <person name="Nash J."/>
            <person name="Hameed K."/>
            <person name="Schadt C."/>
            <person name="Martin F."/>
            <person name="Crous P.W."/>
            <person name="Miettinen O."/>
            <person name="Magnuson J.K."/>
            <person name="Labbe J."/>
            <person name="Jacobson D."/>
            <person name="Doktycz M.J."/>
            <person name="Veneault-Fourrey C."/>
            <person name="Kuo A."/>
            <person name="Mondo S."/>
            <person name="Calhoun S."/>
            <person name="Riley R."/>
            <person name="Ohm R."/>
            <person name="LaButti K."/>
            <person name="Andreopoulos B."/>
            <person name="Pangilinan J."/>
            <person name="Nolan M."/>
            <person name="Tritt A."/>
            <person name="Clum A."/>
            <person name="Lipzen A."/>
            <person name="Daum C."/>
            <person name="Barry K."/>
            <person name="Grigoriev I.V."/>
            <person name="Vilgalys R."/>
        </authorList>
    </citation>
    <scope>NUCLEOTIDE SEQUENCE</scope>
    <source>
        <strain evidence="2">PMI_201</strain>
    </source>
</reference>
<dbReference type="RefSeq" id="XP_046069726.1">
    <property type="nucleotide sequence ID" value="XM_046221902.1"/>
</dbReference>
<feature type="region of interest" description="Disordered" evidence="1">
    <location>
        <begin position="476"/>
        <end position="515"/>
    </location>
</feature>
<feature type="region of interest" description="Disordered" evidence="1">
    <location>
        <begin position="1"/>
        <end position="77"/>
    </location>
</feature>